<sequence length="322" mass="36466">MVFYLFGGFPRRSTPILIAVSNGIVEMAEKTLQDLPMTIHDRDSTGKNIVLLAVENRQSHLYDFLLKRSHLRDEDLALHAVDEDGNSALHLAAELKNYESWLIPSSTLPMHWEVKWYEYVKKSLRPNVSASPNEIQKTPDQIFTETHKELLEKTKEWLNSTCNSCSFIAALIATVAFASSATVPGGVDQDTGKPIFQHHLAFRFFAISALVALCSSFISLLVFFALLTSKCQYKDFSKKVPRNLLFGLTSLFISMVAMLICFISGHFLMLDNQLKYYAAVPVYAVTFLVITFISLQQLPSFFALVRAKFHNVPERIYKEDPL</sequence>
<feature type="transmembrane region" description="Helical" evidence="1">
    <location>
        <begin position="276"/>
        <end position="295"/>
    </location>
</feature>
<keyword evidence="1" id="KW-1133">Transmembrane helix</keyword>
<organism evidence="3 4">
    <name type="scientific">Vitis vinifera</name>
    <name type="common">Grape</name>
    <dbReference type="NCBI Taxonomy" id="29760"/>
    <lineage>
        <taxon>Eukaryota</taxon>
        <taxon>Viridiplantae</taxon>
        <taxon>Streptophyta</taxon>
        <taxon>Embryophyta</taxon>
        <taxon>Tracheophyta</taxon>
        <taxon>Spermatophyta</taxon>
        <taxon>Magnoliopsida</taxon>
        <taxon>eudicotyledons</taxon>
        <taxon>Gunneridae</taxon>
        <taxon>Pentapetalae</taxon>
        <taxon>rosids</taxon>
        <taxon>Vitales</taxon>
        <taxon>Vitaceae</taxon>
        <taxon>Viteae</taxon>
        <taxon>Vitis</taxon>
    </lineage>
</organism>
<dbReference type="Gene3D" id="1.25.40.20">
    <property type="entry name" value="Ankyrin repeat-containing domain"/>
    <property type="match status" value="1"/>
</dbReference>
<accession>F6I267</accession>
<dbReference type="PANTHER" id="PTHR24177:SF103">
    <property type="entry name" value="PGG DOMAIN-CONTAINING PROTEIN"/>
    <property type="match status" value="1"/>
</dbReference>
<dbReference type="SUPFAM" id="SSF48403">
    <property type="entry name" value="Ankyrin repeat"/>
    <property type="match status" value="1"/>
</dbReference>
<feature type="transmembrane region" description="Helical" evidence="1">
    <location>
        <begin position="200"/>
        <end position="227"/>
    </location>
</feature>
<feature type="domain" description="PGG" evidence="2">
    <location>
        <begin position="155"/>
        <end position="268"/>
    </location>
</feature>
<reference evidence="4" key="1">
    <citation type="journal article" date="2007" name="Nature">
        <title>The grapevine genome sequence suggests ancestral hexaploidization in major angiosperm phyla.</title>
        <authorList>
            <consortium name="The French-Italian Public Consortium for Grapevine Genome Characterization."/>
            <person name="Jaillon O."/>
            <person name="Aury J.-M."/>
            <person name="Noel B."/>
            <person name="Policriti A."/>
            <person name="Clepet C."/>
            <person name="Casagrande A."/>
            <person name="Choisne N."/>
            <person name="Aubourg S."/>
            <person name="Vitulo N."/>
            <person name="Jubin C."/>
            <person name="Vezzi A."/>
            <person name="Legeai F."/>
            <person name="Hugueney P."/>
            <person name="Dasilva C."/>
            <person name="Horner D."/>
            <person name="Mica E."/>
            <person name="Jublot D."/>
            <person name="Poulain J."/>
            <person name="Bruyere C."/>
            <person name="Billault A."/>
            <person name="Segurens B."/>
            <person name="Gouyvenoux M."/>
            <person name="Ugarte E."/>
            <person name="Cattonaro F."/>
            <person name="Anthouard V."/>
            <person name="Vico V."/>
            <person name="Del Fabbro C."/>
            <person name="Alaux M."/>
            <person name="Di Gaspero G."/>
            <person name="Dumas V."/>
            <person name="Felice N."/>
            <person name="Paillard S."/>
            <person name="Juman I."/>
            <person name="Moroldo M."/>
            <person name="Scalabrin S."/>
            <person name="Canaguier A."/>
            <person name="Le Clainche I."/>
            <person name="Malacrida G."/>
            <person name="Durand E."/>
            <person name="Pesole G."/>
            <person name="Laucou V."/>
            <person name="Chatelet P."/>
            <person name="Merdinoglu D."/>
            <person name="Delledonne M."/>
            <person name="Pezzotti M."/>
            <person name="Lecharny A."/>
            <person name="Scarpelli C."/>
            <person name="Artiguenave F."/>
            <person name="Pe M.E."/>
            <person name="Valle G."/>
            <person name="Morgante M."/>
            <person name="Caboche M."/>
            <person name="Adam-Blondon A.-F."/>
            <person name="Weissenbach J."/>
            <person name="Quetier F."/>
            <person name="Wincker P."/>
        </authorList>
    </citation>
    <scope>NUCLEOTIDE SEQUENCE [LARGE SCALE GENOMIC DNA]</scope>
    <source>
        <strain evidence="4">cv. Pinot noir / PN40024</strain>
    </source>
</reference>
<evidence type="ECO:0000256" key="1">
    <source>
        <dbReference type="SAM" id="Phobius"/>
    </source>
</evidence>
<dbReference type="InterPro" id="IPR026961">
    <property type="entry name" value="PGG_dom"/>
</dbReference>
<feature type="transmembrane region" description="Helical" evidence="1">
    <location>
        <begin position="248"/>
        <end position="270"/>
    </location>
</feature>
<keyword evidence="1" id="KW-0472">Membrane</keyword>
<dbReference type="GO" id="GO:0016020">
    <property type="term" value="C:membrane"/>
    <property type="evidence" value="ECO:0000318"/>
    <property type="project" value="GO_Central"/>
</dbReference>
<dbReference type="eggNOG" id="KOG0504">
    <property type="taxonomic scope" value="Eukaryota"/>
</dbReference>
<evidence type="ECO:0000259" key="2">
    <source>
        <dbReference type="Pfam" id="PF13962"/>
    </source>
</evidence>
<dbReference type="Proteomes" id="UP000009183">
    <property type="component" value="Unassembled WGS sequence, unordered"/>
</dbReference>
<protein>
    <recommendedName>
        <fullName evidence="2">PGG domain-containing protein</fullName>
    </recommendedName>
</protein>
<gene>
    <name evidence="3" type="ORF">VIT_00s0193g00150</name>
</gene>
<dbReference type="HOGENOM" id="CLU_016885_0_2_1"/>
<evidence type="ECO:0000313" key="3">
    <source>
        <dbReference type="EMBL" id="CCB61034.1"/>
    </source>
</evidence>
<name>F6I267_VITVI</name>
<dbReference type="Pfam" id="PF13962">
    <property type="entry name" value="PGG"/>
    <property type="match status" value="1"/>
</dbReference>
<dbReference type="PaxDb" id="29760-VIT_00s0193g00150.t01"/>
<dbReference type="PANTHER" id="PTHR24177">
    <property type="entry name" value="CASKIN"/>
    <property type="match status" value="1"/>
</dbReference>
<evidence type="ECO:0000313" key="4">
    <source>
        <dbReference type="Proteomes" id="UP000009183"/>
    </source>
</evidence>
<dbReference type="AlphaFoldDB" id="F6I267"/>
<dbReference type="FunFam" id="1.25.40.20:FF:000872">
    <property type="entry name" value="Uncharacterized protein"/>
    <property type="match status" value="1"/>
</dbReference>
<dbReference type="STRING" id="29760.F6I267"/>
<dbReference type="InterPro" id="IPR036770">
    <property type="entry name" value="Ankyrin_rpt-contain_sf"/>
</dbReference>
<keyword evidence="4" id="KW-1185">Reference proteome</keyword>
<dbReference type="InParanoid" id="F6I267"/>
<keyword evidence="1" id="KW-0812">Transmembrane</keyword>
<proteinExistence type="predicted"/>
<dbReference type="EMBL" id="FN596530">
    <property type="protein sequence ID" value="CCB61034.1"/>
    <property type="molecule type" value="Genomic_DNA"/>
</dbReference>